<dbReference type="NCBIfam" id="TIGR02254">
    <property type="entry name" value="YjjG_YfnB"/>
    <property type="match status" value="1"/>
</dbReference>
<dbReference type="InterPro" id="IPR011951">
    <property type="entry name" value="HAD-SF_hydro_IA_YjjG/PynA"/>
</dbReference>
<accession>A0A6I2GJU6</accession>
<gene>
    <name evidence="1" type="ORF">GIY09_07870</name>
</gene>
<comment type="caution">
    <text evidence="1">The sequence shown here is derived from an EMBL/GenBank/DDBJ whole genome shotgun (WGS) entry which is preliminary data.</text>
</comment>
<dbReference type="Proteomes" id="UP000430975">
    <property type="component" value="Unassembled WGS sequence"/>
</dbReference>
<evidence type="ECO:0000313" key="2">
    <source>
        <dbReference type="Proteomes" id="UP000430975"/>
    </source>
</evidence>
<proteinExistence type="predicted"/>
<dbReference type="AlphaFoldDB" id="A0A6I2GJU6"/>
<dbReference type="InterPro" id="IPR006439">
    <property type="entry name" value="HAD-SF_hydro_IA"/>
</dbReference>
<dbReference type="SFLD" id="SFLDS00003">
    <property type="entry name" value="Haloacid_Dehalogenase"/>
    <property type="match status" value="1"/>
</dbReference>
<keyword evidence="2" id="KW-1185">Reference proteome</keyword>
<dbReference type="InterPro" id="IPR023198">
    <property type="entry name" value="PGP-like_dom2"/>
</dbReference>
<dbReference type="Gene3D" id="1.10.150.240">
    <property type="entry name" value="Putative phosphatase, domain 2"/>
    <property type="match status" value="1"/>
</dbReference>
<dbReference type="EMBL" id="WJQS01000006">
    <property type="protein sequence ID" value="MRI85781.1"/>
    <property type="molecule type" value="Genomic_DNA"/>
</dbReference>
<reference evidence="1 2" key="1">
    <citation type="submission" date="2019-11" db="EMBL/GenBank/DDBJ databases">
        <title>Characterisation of Fundicoccus ignavus gen. nov. sp. nov., a novel genus of the family Aerococcaceae isolated from bulk tank milk.</title>
        <authorList>
            <person name="Siebert A."/>
            <person name="Huptas C."/>
            <person name="Wenning M."/>
            <person name="Scherer S."/>
            <person name="Doll E.V."/>
        </authorList>
    </citation>
    <scope>NUCLEOTIDE SEQUENCE [LARGE SCALE GENOMIC DNA]</scope>
    <source>
        <strain evidence="1 2">WS4759</strain>
    </source>
</reference>
<dbReference type="InterPro" id="IPR052550">
    <property type="entry name" value="Pyrimidine_5'-ntase_YjjG"/>
</dbReference>
<organism evidence="1 2">
    <name type="scientific">Fundicoccus ignavus</name>
    <dbReference type="NCBI Taxonomy" id="2664442"/>
    <lineage>
        <taxon>Bacteria</taxon>
        <taxon>Bacillati</taxon>
        <taxon>Bacillota</taxon>
        <taxon>Bacilli</taxon>
        <taxon>Lactobacillales</taxon>
        <taxon>Aerococcaceae</taxon>
        <taxon>Fundicoccus</taxon>
    </lineage>
</organism>
<dbReference type="RefSeq" id="WP_153863655.1">
    <property type="nucleotide sequence ID" value="NZ_WJQS01000006.1"/>
</dbReference>
<dbReference type="PANTHER" id="PTHR47478">
    <property type="match status" value="1"/>
</dbReference>
<sequence length="229" mass="26084">MYKHILLDLDDTILDFNTSETFAFQKVAEDLGVTYSENLLDHYKIYNQSLWHKIEKNELTKAELMTQRFPGFFSQYGIHNLIGQEIDDLFRDYLATGAHVVPGAQQLLIDLKKAGKQVYAASNGIYTTQISRLEQANLIEYFDKLFISEKLGYNKPDVGFFQQVFKQLEPASFDSSIMVGDSLSSDIKGANAVKLPVVWFNPNNISASKNLTIDYQISDLTQLYDILDL</sequence>
<dbReference type="SUPFAM" id="SSF56784">
    <property type="entry name" value="HAD-like"/>
    <property type="match status" value="1"/>
</dbReference>
<dbReference type="InterPro" id="IPR023214">
    <property type="entry name" value="HAD_sf"/>
</dbReference>
<dbReference type="NCBIfam" id="TIGR01549">
    <property type="entry name" value="HAD-SF-IA-v1"/>
    <property type="match status" value="1"/>
</dbReference>
<dbReference type="PANTHER" id="PTHR47478:SF1">
    <property type="entry name" value="PYRIMIDINE 5'-NUCLEOTIDASE YJJG"/>
    <property type="match status" value="1"/>
</dbReference>
<dbReference type="Pfam" id="PF00702">
    <property type="entry name" value="Hydrolase"/>
    <property type="match status" value="1"/>
</dbReference>
<dbReference type="Gene3D" id="3.40.50.1000">
    <property type="entry name" value="HAD superfamily/HAD-like"/>
    <property type="match status" value="1"/>
</dbReference>
<dbReference type="GO" id="GO:0008253">
    <property type="term" value="F:5'-nucleotidase activity"/>
    <property type="evidence" value="ECO:0007669"/>
    <property type="project" value="InterPro"/>
</dbReference>
<dbReference type="SFLD" id="SFLDG01129">
    <property type="entry name" value="C1.5:_HAD__Beta-PGM__Phosphata"/>
    <property type="match status" value="1"/>
</dbReference>
<name>A0A6I2GJU6_9LACT</name>
<evidence type="ECO:0000313" key="1">
    <source>
        <dbReference type="EMBL" id="MRI85781.1"/>
    </source>
</evidence>
<dbReference type="InterPro" id="IPR036412">
    <property type="entry name" value="HAD-like_sf"/>
</dbReference>
<protein>
    <submittedName>
        <fullName evidence="1">Noncanonical pyrimidine nucleotidase, YjjG family</fullName>
    </submittedName>
</protein>